<evidence type="ECO:0000313" key="2">
    <source>
        <dbReference type="Proteomes" id="UP000647339"/>
    </source>
</evidence>
<name>A0ABQ1UTH3_9BACT</name>
<gene>
    <name evidence="1" type="ORF">GCM10011339_13640</name>
</gene>
<comment type="caution">
    <text evidence="1">The sequence shown here is derived from an EMBL/GenBank/DDBJ whole genome shotgun (WGS) entry which is preliminary data.</text>
</comment>
<proteinExistence type="predicted"/>
<keyword evidence="2" id="KW-1185">Reference proteome</keyword>
<protein>
    <submittedName>
        <fullName evidence="1">Uncharacterized protein</fullName>
    </submittedName>
</protein>
<dbReference type="Proteomes" id="UP000647339">
    <property type="component" value="Unassembled WGS sequence"/>
</dbReference>
<reference evidence="2" key="1">
    <citation type="journal article" date="2019" name="Int. J. Syst. Evol. Microbiol.">
        <title>The Global Catalogue of Microorganisms (GCM) 10K type strain sequencing project: providing services to taxonomists for standard genome sequencing and annotation.</title>
        <authorList>
            <consortium name="The Broad Institute Genomics Platform"/>
            <consortium name="The Broad Institute Genome Sequencing Center for Infectious Disease"/>
            <person name="Wu L."/>
            <person name="Ma J."/>
        </authorList>
    </citation>
    <scope>NUCLEOTIDE SEQUENCE [LARGE SCALE GENOMIC DNA]</scope>
    <source>
        <strain evidence="2">CGMCC 1.15407</strain>
    </source>
</reference>
<organism evidence="1 2">
    <name type="scientific">Echinicola rosea</name>
    <dbReference type="NCBI Taxonomy" id="1807691"/>
    <lineage>
        <taxon>Bacteria</taxon>
        <taxon>Pseudomonadati</taxon>
        <taxon>Bacteroidota</taxon>
        <taxon>Cytophagia</taxon>
        <taxon>Cytophagales</taxon>
        <taxon>Cyclobacteriaceae</taxon>
        <taxon>Echinicola</taxon>
    </lineage>
</organism>
<sequence>MIKRPTIIAPVPTAKTLSIELPISKKVGLTKAKKPAIIRSGPSRCGPDIRFRFLKLKLLIGGSAHLGA</sequence>
<dbReference type="EMBL" id="BMIU01000005">
    <property type="protein sequence ID" value="GGF26796.1"/>
    <property type="molecule type" value="Genomic_DNA"/>
</dbReference>
<accession>A0ABQ1UTH3</accession>
<evidence type="ECO:0000313" key="1">
    <source>
        <dbReference type="EMBL" id="GGF26796.1"/>
    </source>
</evidence>